<dbReference type="EMBL" id="PQSP01000005">
    <property type="protein sequence ID" value="RUS66255.1"/>
    <property type="molecule type" value="Genomic_DNA"/>
</dbReference>
<evidence type="ECO:0000259" key="15">
    <source>
        <dbReference type="PROSITE" id="PS50109"/>
    </source>
</evidence>
<keyword evidence="12" id="KW-0902">Two-component regulatory system</keyword>
<dbReference type="RefSeq" id="WP_126980174.1">
    <property type="nucleotide sequence ID" value="NZ_PQSP01000005.1"/>
</dbReference>
<evidence type="ECO:0000256" key="13">
    <source>
        <dbReference type="ARBA" id="ARBA00023136"/>
    </source>
</evidence>
<dbReference type="SUPFAM" id="SSF55874">
    <property type="entry name" value="ATPase domain of HSP90 chaperone/DNA topoisomerase II/histidine kinase"/>
    <property type="match status" value="1"/>
</dbReference>
<dbReference type="GO" id="GO:0006355">
    <property type="term" value="P:regulation of DNA-templated transcription"/>
    <property type="evidence" value="ECO:0007669"/>
    <property type="project" value="InterPro"/>
</dbReference>
<dbReference type="GO" id="GO:0005886">
    <property type="term" value="C:plasma membrane"/>
    <property type="evidence" value="ECO:0007669"/>
    <property type="project" value="UniProtKB-SubCell"/>
</dbReference>
<evidence type="ECO:0000259" key="16">
    <source>
        <dbReference type="PROSITE" id="PS50112"/>
    </source>
</evidence>
<dbReference type="FunFam" id="1.10.287.130:FF:000107">
    <property type="entry name" value="Sensor histidine kinase YycG"/>
    <property type="match status" value="1"/>
</dbReference>
<dbReference type="InterPro" id="IPR013767">
    <property type="entry name" value="PAS_fold"/>
</dbReference>
<evidence type="ECO:0000256" key="14">
    <source>
        <dbReference type="SAM" id="Phobius"/>
    </source>
</evidence>
<keyword evidence="10" id="KW-0067">ATP-binding</keyword>
<evidence type="ECO:0000256" key="5">
    <source>
        <dbReference type="ARBA" id="ARBA00022553"/>
    </source>
</evidence>
<dbReference type="PRINTS" id="PR00344">
    <property type="entry name" value="BCTRLSENSOR"/>
</dbReference>
<dbReference type="Pfam" id="PF00512">
    <property type="entry name" value="HisKA"/>
    <property type="match status" value="1"/>
</dbReference>
<evidence type="ECO:0000256" key="8">
    <source>
        <dbReference type="ARBA" id="ARBA00022741"/>
    </source>
</evidence>
<dbReference type="PROSITE" id="PS51257">
    <property type="entry name" value="PROKAR_LIPOPROTEIN"/>
    <property type="match status" value="1"/>
</dbReference>
<evidence type="ECO:0000256" key="4">
    <source>
        <dbReference type="ARBA" id="ARBA00022475"/>
    </source>
</evidence>
<dbReference type="SMART" id="SM00387">
    <property type="entry name" value="HATPase_c"/>
    <property type="match status" value="1"/>
</dbReference>
<evidence type="ECO:0000256" key="1">
    <source>
        <dbReference type="ARBA" id="ARBA00000085"/>
    </source>
</evidence>
<feature type="domain" description="Histidine kinase" evidence="15">
    <location>
        <begin position="515"/>
        <end position="744"/>
    </location>
</feature>
<dbReference type="PROSITE" id="PS50109">
    <property type="entry name" value="HIS_KIN"/>
    <property type="match status" value="1"/>
</dbReference>
<keyword evidence="11 14" id="KW-1133">Transmembrane helix</keyword>
<reference evidence="18 19" key="1">
    <citation type="submission" date="2018-01" db="EMBL/GenBank/DDBJ databases">
        <title>Saezia sanguinis gen. nov., sp. nov., in the order Burkholderiales isolated from human blood.</title>
        <authorList>
            <person name="Medina-Pascual M.J."/>
            <person name="Valdezate S."/>
            <person name="Monzon S."/>
            <person name="Cuesta I."/>
            <person name="Carrasco G."/>
            <person name="Villalon P."/>
            <person name="Saez-Nieto J.A."/>
        </authorList>
    </citation>
    <scope>NUCLEOTIDE SEQUENCE [LARGE SCALE GENOMIC DNA]</scope>
    <source>
        <strain evidence="18 19">CNM695-12</strain>
    </source>
</reference>
<evidence type="ECO:0000256" key="7">
    <source>
        <dbReference type="ARBA" id="ARBA00022692"/>
    </source>
</evidence>
<name>A0A433SBZ6_9BURK</name>
<dbReference type="GO" id="GO:0005524">
    <property type="term" value="F:ATP binding"/>
    <property type="evidence" value="ECO:0007669"/>
    <property type="project" value="UniProtKB-KW"/>
</dbReference>
<proteinExistence type="predicted"/>
<evidence type="ECO:0000259" key="17">
    <source>
        <dbReference type="PROSITE" id="PS50885"/>
    </source>
</evidence>
<dbReference type="InterPro" id="IPR036890">
    <property type="entry name" value="HATPase_C_sf"/>
</dbReference>
<keyword evidence="8" id="KW-0547">Nucleotide-binding</keyword>
<keyword evidence="7 14" id="KW-0812">Transmembrane</keyword>
<keyword evidence="5" id="KW-0597">Phosphoprotein</keyword>
<dbReference type="PROSITE" id="PS50112">
    <property type="entry name" value="PAS"/>
    <property type="match status" value="1"/>
</dbReference>
<keyword evidence="19" id="KW-1185">Reference proteome</keyword>
<dbReference type="SMART" id="SM00091">
    <property type="entry name" value="PAS"/>
    <property type="match status" value="1"/>
</dbReference>
<dbReference type="Proteomes" id="UP000286947">
    <property type="component" value="Unassembled WGS sequence"/>
</dbReference>
<dbReference type="InterPro" id="IPR003594">
    <property type="entry name" value="HATPase_dom"/>
</dbReference>
<dbReference type="PANTHER" id="PTHR43065">
    <property type="entry name" value="SENSOR HISTIDINE KINASE"/>
    <property type="match status" value="1"/>
</dbReference>
<dbReference type="Pfam" id="PF00672">
    <property type="entry name" value="HAMP"/>
    <property type="match status" value="1"/>
</dbReference>
<organism evidence="18 19">
    <name type="scientific">Saezia sanguinis</name>
    <dbReference type="NCBI Taxonomy" id="1965230"/>
    <lineage>
        <taxon>Bacteria</taxon>
        <taxon>Pseudomonadati</taxon>
        <taxon>Pseudomonadota</taxon>
        <taxon>Betaproteobacteria</taxon>
        <taxon>Burkholderiales</taxon>
        <taxon>Saeziaceae</taxon>
        <taxon>Saezia</taxon>
    </lineage>
</organism>
<dbReference type="PROSITE" id="PS50885">
    <property type="entry name" value="HAMP"/>
    <property type="match status" value="1"/>
</dbReference>
<dbReference type="Pfam" id="PF19312">
    <property type="entry name" value="NtrY_N"/>
    <property type="match status" value="1"/>
</dbReference>
<evidence type="ECO:0000313" key="18">
    <source>
        <dbReference type="EMBL" id="RUS66255.1"/>
    </source>
</evidence>
<evidence type="ECO:0000256" key="6">
    <source>
        <dbReference type="ARBA" id="ARBA00022679"/>
    </source>
</evidence>
<feature type="transmembrane region" description="Helical" evidence="14">
    <location>
        <begin position="51"/>
        <end position="78"/>
    </location>
</feature>
<dbReference type="InterPro" id="IPR017232">
    <property type="entry name" value="NtrY"/>
</dbReference>
<dbReference type="EC" id="2.7.13.3" evidence="3"/>
<dbReference type="InterPro" id="IPR004358">
    <property type="entry name" value="Sig_transdc_His_kin-like_C"/>
</dbReference>
<feature type="domain" description="PAS" evidence="16">
    <location>
        <begin position="386"/>
        <end position="433"/>
    </location>
</feature>
<dbReference type="InterPro" id="IPR045671">
    <property type="entry name" value="NtrY-like_N"/>
</dbReference>
<dbReference type="SUPFAM" id="SSF55785">
    <property type="entry name" value="PYP-like sensor domain (PAS domain)"/>
    <property type="match status" value="1"/>
</dbReference>
<keyword evidence="6 18" id="KW-0808">Transferase</keyword>
<keyword evidence="13 14" id="KW-0472">Membrane</keyword>
<dbReference type="InterPro" id="IPR003660">
    <property type="entry name" value="HAMP_dom"/>
</dbReference>
<keyword evidence="4" id="KW-1003">Cell membrane</keyword>
<sequence length="758" mass="83262">MSDNEDRSRQSVKKAMRWVWILSLSATACLVAALLFLLAQTTGNQDLYINYFGWLVGINITIAAILLLVLVWASVRLLVRLKKGRFGSRLLVKLAAIFVIVGFLPGLFVYAVSYQFVSRSIETWFDVKVEGALDAGLKLGRASYDAQLKDLVNKTQVVAYQLAQMSESAAILQMDLFRQQLEVDDMALLNLNGEILGASGTSSYRLQPAKPLTSVMRAELMQQRVMSGIEDNEDGASPKMWALAIVPISIYDVTGQVRVLRVSNSMPAALAANARSVQEAYQEYQERALGREGLRRMYIGTLTLALILAVFVAVVLAVVLGQQLLRPLLILAEGVRQVGAGDLSPKQLVHTHDELGGLTHAFADMTDQLREAQIIAEKSLKQVADARAHLQTILDNLTAGVIVLDRAGAVQSINPGAERILRQNLQPNVGQTLQAVPALEALGKRVAEQFSTLPVNQDAYWQETFELEDTQSGDNITVVARGAWLGGTLQLLVIDDISDIISAQRSVAWGEVARRLAHEIKNPLTPIQLSAERIEHKFASKLEDQDRAVLQRSVKMIVDQVDAMKRLVNEFREYARLPVAELKPLDLNVLVRDIIQLYIGAQHKQQTHIDVMLAADLPLIKGDAAQLRQVLHNLLQNALDATEESQTGQKIVVATQYKAAQEDAQSAGQVCLIVRDSGCGFSEKILKRAFEPYVTTKLKGTGLGLAVVKKIMDEHGARIGLSNHVDEQGNITGAQVLLSFPALVITPTQHMQASHTIE</sequence>
<dbReference type="GO" id="GO:0000155">
    <property type="term" value="F:phosphorelay sensor kinase activity"/>
    <property type="evidence" value="ECO:0007669"/>
    <property type="project" value="InterPro"/>
</dbReference>
<dbReference type="AlphaFoldDB" id="A0A433SBZ6"/>
<dbReference type="Gene3D" id="3.30.450.20">
    <property type="entry name" value="PAS domain"/>
    <property type="match status" value="1"/>
</dbReference>
<dbReference type="InterPro" id="IPR000014">
    <property type="entry name" value="PAS"/>
</dbReference>
<dbReference type="PANTHER" id="PTHR43065:SF10">
    <property type="entry name" value="PEROXIDE STRESS-ACTIVATED HISTIDINE KINASE MAK3"/>
    <property type="match status" value="1"/>
</dbReference>
<dbReference type="OrthoDB" id="9815750at2"/>
<evidence type="ECO:0000256" key="2">
    <source>
        <dbReference type="ARBA" id="ARBA00004651"/>
    </source>
</evidence>
<feature type="transmembrane region" description="Helical" evidence="14">
    <location>
        <begin position="297"/>
        <end position="320"/>
    </location>
</feature>
<dbReference type="InterPro" id="IPR003661">
    <property type="entry name" value="HisK_dim/P_dom"/>
</dbReference>
<dbReference type="SUPFAM" id="SSF47384">
    <property type="entry name" value="Homodimeric domain of signal transducing histidine kinase"/>
    <property type="match status" value="1"/>
</dbReference>
<evidence type="ECO:0000256" key="9">
    <source>
        <dbReference type="ARBA" id="ARBA00022777"/>
    </source>
</evidence>
<evidence type="ECO:0000256" key="3">
    <source>
        <dbReference type="ARBA" id="ARBA00012438"/>
    </source>
</evidence>
<dbReference type="Pfam" id="PF00989">
    <property type="entry name" value="PAS"/>
    <property type="match status" value="1"/>
</dbReference>
<feature type="domain" description="HAMP" evidence="17">
    <location>
        <begin position="322"/>
        <end position="374"/>
    </location>
</feature>
<feature type="transmembrane region" description="Helical" evidence="14">
    <location>
        <begin position="18"/>
        <end position="39"/>
    </location>
</feature>
<evidence type="ECO:0000256" key="10">
    <source>
        <dbReference type="ARBA" id="ARBA00022840"/>
    </source>
</evidence>
<dbReference type="InterPro" id="IPR036097">
    <property type="entry name" value="HisK_dim/P_sf"/>
</dbReference>
<comment type="subcellular location">
    <subcellularLocation>
        <location evidence="2">Cell membrane</location>
        <topology evidence="2">Multi-pass membrane protein</topology>
    </subcellularLocation>
</comment>
<dbReference type="InterPro" id="IPR005467">
    <property type="entry name" value="His_kinase_dom"/>
</dbReference>
<protein>
    <recommendedName>
        <fullName evidence="3">histidine kinase</fullName>
        <ecNumber evidence="3">2.7.13.3</ecNumber>
    </recommendedName>
</protein>
<dbReference type="Gene3D" id="1.10.287.130">
    <property type="match status" value="1"/>
</dbReference>
<dbReference type="SMART" id="SM00388">
    <property type="entry name" value="HisKA"/>
    <property type="match status" value="1"/>
</dbReference>
<dbReference type="InterPro" id="IPR035965">
    <property type="entry name" value="PAS-like_dom_sf"/>
</dbReference>
<dbReference type="Gene3D" id="3.30.565.10">
    <property type="entry name" value="Histidine kinase-like ATPase, C-terminal domain"/>
    <property type="match status" value="1"/>
</dbReference>
<gene>
    <name evidence="18" type="primary">kinB</name>
    <name evidence="18" type="ORF">CUZ56_01979</name>
</gene>
<dbReference type="SMART" id="SM00304">
    <property type="entry name" value="HAMP"/>
    <property type="match status" value="1"/>
</dbReference>
<feature type="transmembrane region" description="Helical" evidence="14">
    <location>
        <begin position="90"/>
        <end position="112"/>
    </location>
</feature>
<evidence type="ECO:0000256" key="12">
    <source>
        <dbReference type="ARBA" id="ARBA00023012"/>
    </source>
</evidence>
<dbReference type="Gene3D" id="6.10.340.10">
    <property type="match status" value="1"/>
</dbReference>
<accession>A0A433SBZ6</accession>
<dbReference type="CDD" id="cd06225">
    <property type="entry name" value="HAMP"/>
    <property type="match status" value="1"/>
</dbReference>
<dbReference type="Pfam" id="PF02518">
    <property type="entry name" value="HATPase_c"/>
    <property type="match status" value="1"/>
</dbReference>
<dbReference type="CDD" id="cd00082">
    <property type="entry name" value="HisKA"/>
    <property type="match status" value="1"/>
</dbReference>
<keyword evidence="9" id="KW-0418">Kinase</keyword>
<dbReference type="PIRSF" id="PIRSF037532">
    <property type="entry name" value="STHK_NtrY"/>
    <property type="match status" value="1"/>
</dbReference>
<evidence type="ECO:0000256" key="11">
    <source>
        <dbReference type="ARBA" id="ARBA00022989"/>
    </source>
</evidence>
<comment type="caution">
    <text evidence="18">The sequence shown here is derived from an EMBL/GenBank/DDBJ whole genome shotgun (WGS) entry which is preliminary data.</text>
</comment>
<comment type="catalytic activity">
    <reaction evidence="1">
        <text>ATP + protein L-histidine = ADP + protein N-phospho-L-histidine.</text>
        <dbReference type="EC" id="2.7.13.3"/>
    </reaction>
</comment>
<dbReference type="SUPFAM" id="SSF158472">
    <property type="entry name" value="HAMP domain-like"/>
    <property type="match status" value="1"/>
</dbReference>
<evidence type="ECO:0000313" key="19">
    <source>
        <dbReference type="Proteomes" id="UP000286947"/>
    </source>
</evidence>